<dbReference type="PANTHER" id="PTHR31962">
    <property type="entry name" value="SPHINGOLIPID LONG CHAIN BASE-RESPONSIVE PROTEIN PIL1"/>
    <property type="match status" value="1"/>
</dbReference>
<dbReference type="OrthoDB" id="5599269at2759"/>
<feature type="compositionally biased region" description="Basic and acidic residues" evidence="1">
    <location>
        <begin position="448"/>
        <end position="458"/>
    </location>
</feature>
<feature type="compositionally biased region" description="Polar residues" evidence="1">
    <location>
        <begin position="288"/>
        <end position="302"/>
    </location>
</feature>
<feature type="compositionally biased region" description="Low complexity" evidence="1">
    <location>
        <begin position="252"/>
        <end position="274"/>
    </location>
</feature>
<feature type="non-terminal residue" evidence="2">
    <location>
        <position position="757"/>
    </location>
</feature>
<dbReference type="AlphaFoldDB" id="A0A164UEA2"/>
<dbReference type="InterPro" id="IPR027267">
    <property type="entry name" value="AH/BAR_dom_sf"/>
</dbReference>
<gene>
    <name evidence="2" type="ORF">SISNIDRAFT_495811</name>
</gene>
<dbReference type="STRING" id="1314777.A0A164UEA2"/>
<evidence type="ECO:0000313" key="3">
    <source>
        <dbReference type="Proteomes" id="UP000076722"/>
    </source>
</evidence>
<evidence type="ECO:0000256" key="1">
    <source>
        <dbReference type="SAM" id="MobiDB-lite"/>
    </source>
</evidence>
<accession>A0A164UEA2</accession>
<evidence type="ECO:0000313" key="2">
    <source>
        <dbReference type="EMBL" id="KZS93152.1"/>
    </source>
</evidence>
<dbReference type="InterPro" id="IPR028245">
    <property type="entry name" value="PIL1/LSP1"/>
</dbReference>
<feature type="compositionally biased region" description="Polar residues" evidence="1">
    <location>
        <begin position="689"/>
        <end position="705"/>
    </location>
</feature>
<feature type="region of interest" description="Disordered" evidence="1">
    <location>
        <begin position="251"/>
        <end position="744"/>
    </location>
</feature>
<reference evidence="2 3" key="1">
    <citation type="journal article" date="2016" name="Mol. Biol. Evol.">
        <title>Comparative Genomics of Early-Diverging Mushroom-Forming Fungi Provides Insights into the Origins of Lignocellulose Decay Capabilities.</title>
        <authorList>
            <person name="Nagy L.G."/>
            <person name="Riley R."/>
            <person name="Tritt A."/>
            <person name="Adam C."/>
            <person name="Daum C."/>
            <person name="Floudas D."/>
            <person name="Sun H."/>
            <person name="Yadav J.S."/>
            <person name="Pangilinan J."/>
            <person name="Larsson K.H."/>
            <person name="Matsuura K."/>
            <person name="Barry K."/>
            <person name="Labutti K."/>
            <person name="Kuo R."/>
            <person name="Ohm R.A."/>
            <person name="Bhattacharya S.S."/>
            <person name="Shirouzu T."/>
            <person name="Yoshinaga Y."/>
            <person name="Martin F.M."/>
            <person name="Grigoriev I.V."/>
            <person name="Hibbett D.S."/>
        </authorList>
    </citation>
    <scope>NUCLEOTIDE SEQUENCE [LARGE SCALE GENOMIC DNA]</scope>
    <source>
        <strain evidence="2 3">HHB9708</strain>
    </source>
</reference>
<name>A0A164UEA2_9AGAM</name>
<feature type="compositionally biased region" description="Polar residues" evidence="1">
    <location>
        <begin position="397"/>
        <end position="411"/>
    </location>
</feature>
<dbReference type="GO" id="GO:0006897">
    <property type="term" value="P:endocytosis"/>
    <property type="evidence" value="ECO:0007669"/>
    <property type="project" value="TreeGrafter"/>
</dbReference>
<organism evidence="2 3">
    <name type="scientific">Sistotremastrum niveocremeum HHB9708</name>
    <dbReference type="NCBI Taxonomy" id="1314777"/>
    <lineage>
        <taxon>Eukaryota</taxon>
        <taxon>Fungi</taxon>
        <taxon>Dikarya</taxon>
        <taxon>Basidiomycota</taxon>
        <taxon>Agaricomycotina</taxon>
        <taxon>Agaricomycetes</taxon>
        <taxon>Sistotremastrales</taxon>
        <taxon>Sistotremastraceae</taxon>
        <taxon>Sertulicium</taxon>
        <taxon>Sertulicium niveocremeum</taxon>
    </lineage>
</organism>
<dbReference type="GO" id="GO:0008289">
    <property type="term" value="F:lipid binding"/>
    <property type="evidence" value="ECO:0007669"/>
    <property type="project" value="TreeGrafter"/>
</dbReference>
<feature type="compositionally biased region" description="Polar residues" evidence="1">
    <location>
        <begin position="590"/>
        <end position="604"/>
    </location>
</feature>
<feature type="compositionally biased region" description="Basic and acidic residues" evidence="1">
    <location>
        <begin position="521"/>
        <end position="534"/>
    </location>
</feature>
<sequence>MFKSSGGLSSKIAHTSILPVLGNQDLRSLQDLITAEKSVLSSIQKLATDLTKASESLKIWGAGEGDDLGDVLNHSCAIFAHVSSGLLAYASHEIVVRDHMKAIRTREEKLDETKRRRKAVGSKAEAAEKKLSKMGSENKNLVSQTDLLNKLREEIRMLDTEIMTEEAKLSDFKRLSTKNFMALKLGGLLEFAEKATIVGELGKLIIDEIPIGTLAPGHPRPMYTGRENTEKLEQEISRCVGEVVFAPIAHAPSSDSPFLQQQQPQTPQRSPSVSRFQPPPGPHPAESMPSSPQNYQNRSTFSGHPEAYAPYAGTPTTQHQEFGERMPEPGTPASMHPSMHEPGPNAPSSLGYAGNRGSGPSGGKFATFPVNSRIGDRGPQHNPNVVPSNPPRRMSGASEQNGAPSIPMQTFQPPPGPPPPSAFHYPREEPALPPPGPAPEASLLPYTERAEEPQEERPHHVRIVLPGEEHQEPEAPQVSLFPAETPVHNVGPNDLPAQDQAQPPSIDEPESARDTAAAQEIGRELDALEHEAPSMDRAASPLLPPAPPYANRAVSPGPPMSLPPAAENSPYFSGNDGLAPRTPTRVPAPSMNNFPLRSASQSSFGPGEGTPYSTPPEYASPGGGKISAAAFKRGPPRSPAADMGETSPLHVRKRPLPTSPYPPARLATNELARAMRPQAEETEGGYERSGQSAGSPQSANRTPVSAQDGHVFGEAIGTPSDADTSLGNASVSHEEGQVPRSPGVKLASHLSHMFLYL</sequence>
<dbReference type="GO" id="GO:0070941">
    <property type="term" value="P:eisosome assembly"/>
    <property type="evidence" value="ECO:0007669"/>
    <property type="project" value="TreeGrafter"/>
</dbReference>
<feature type="region of interest" description="Disordered" evidence="1">
    <location>
        <begin position="113"/>
        <end position="135"/>
    </location>
</feature>
<dbReference type="Proteomes" id="UP000076722">
    <property type="component" value="Unassembled WGS sequence"/>
</dbReference>
<feature type="compositionally biased region" description="Polar residues" evidence="1">
    <location>
        <begin position="721"/>
        <end position="731"/>
    </location>
</feature>
<evidence type="ECO:0008006" key="4">
    <source>
        <dbReference type="Google" id="ProtNLM"/>
    </source>
</evidence>
<dbReference type="PANTHER" id="PTHR31962:SF6">
    <property type="entry name" value="EISOSOME COMPONENT PIL1-DOMAIN-CONTAINING PROTEIN"/>
    <property type="match status" value="1"/>
</dbReference>
<feature type="compositionally biased region" description="Pro residues" evidence="1">
    <location>
        <begin position="412"/>
        <end position="421"/>
    </location>
</feature>
<dbReference type="Gene3D" id="1.20.1270.60">
    <property type="entry name" value="Arfaptin homology (AH) domain/BAR domain"/>
    <property type="match status" value="1"/>
</dbReference>
<dbReference type="GO" id="GO:0036286">
    <property type="term" value="C:eisosome filament"/>
    <property type="evidence" value="ECO:0007669"/>
    <property type="project" value="TreeGrafter"/>
</dbReference>
<keyword evidence="3" id="KW-1185">Reference proteome</keyword>
<protein>
    <recommendedName>
        <fullName evidence="4">Eisosome component PIL1-domain-containing protein</fullName>
    </recommendedName>
</protein>
<proteinExistence type="predicted"/>
<dbReference type="Pfam" id="PF13805">
    <property type="entry name" value="Pil1"/>
    <property type="match status" value="1"/>
</dbReference>
<dbReference type="EMBL" id="KV419408">
    <property type="protein sequence ID" value="KZS93152.1"/>
    <property type="molecule type" value="Genomic_DNA"/>
</dbReference>
<dbReference type="GO" id="GO:0005886">
    <property type="term" value="C:plasma membrane"/>
    <property type="evidence" value="ECO:0007669"/>
    <property type="project" value="TreeGrafter"/>
</dbReference>